<evidence type="ECO:0000256" key="6">
    <source>
        <dbReference type="ARBA" id="ARBA00023002"/>
    </source>
</evidence>
<dbReference type="GO" id="GO:0050661">
    <property type="term" value="F:NADP binding"/>
    <property type="evidence" value="ECO:0007669"/>
    <property type="project" value="InterPro"/>
</dbReference>
<keyword evidence="5 7" id="KW-0521">NADP</keyword>
<evidence type="ECO:0000256" key="4">
    <source>
        <dbReference type="ARBA" id="ARBA00022563"/>
    </source>
</evidence>
<dbReference type="SUPFAM" id="SSF53597">
    <property type="entry name" value="Dihydrofolate reductase-like"/>
    <property type="match status" value="1"/>
</dbReference>
<dbReference type="PIRSF" id="PIRSF000194">
    <property type="entry name" value="DHFR"/>
    <property type="match status" value="1"/>
</dbReference>
<comment type="function">
    <text evidence="7">Key enzyme in folate metabolism. Catalyzes an essential reaction for de novo glycine and purine synthesis, and for DNA precursor synthesis.</text>
</comment>
<evidence type="ECO:0000256" key="5">
    <source>
        <dbReference type="ARBA" id="ARBA00022857"/>
    </source>
</evidence>
<name>A0A934U4J3_9NOCA</name>
<keyword evidence="6 7" id="KW-0560">Oxidoreductase</keyword>
<organism evidence="10 11">
    <name type="scientific">Antrihabitans stalagmiti</name>
    <dbReference type="NCBI Taxonomy" id="2799499"/>
    <lineage>
        <taxon>Bacteria</taxon>
        <taxon>Bacillati</taxon>
        <taxon>Actinomycetota</taxon>
        <taxon>Actinomycetes</taxon>
        <taxon>Mycobacteriales</taxon>
        <taxon>Nocardiaceae</taxon>
        <taxon>Antrihabitans</taxon>
    </lineage>
</organism>
<dbReference type="GO" id="GO:0046452">
    <property type="term" value="P:dihydrofolate metabolic process"/>
    <property type="evidence" value="ECO:0007669"/>
    <property type="project" value="TreeGrafter"/>
</dbReference>
<comment type="similarity">
    <text evidence="2 7 8">Belongs to the dihydrofolate reductase family.</text>
</comment>
<keyword evidence="4 7" id="KW-0554">One-carbon metabolism</keyword>
<dbReference type="GO" id="GO:0046654">
    <property type="term" value="P:tetrahydrofolate biosynthetic process"/>
    <property type="evidence" value="ECO:0007669"/>
    <property type="project" value="InterPro"/>
</dbReference>
<dbReference type="Pfam" id="PF00186">
    <property type="entry name" value="DHFR_1"/>
    <property type="match status" value="1"/>
</dbReference>
<dbReference type="PANTHER" id="PTHR48069">
    <property type="entry name" value="DIHYDROFOLATE REDUCTASE"/>
    <property type="match status" value="1"/>
</dbReference>
<comment type="caution">
    <text evidence="10">The sequence shown here is derived from an EMBL/GenBank/DDBJ whole genome shotgun (WGS) entry which is preliminary data.</text>
</comment>
<protein>
    <recommendedName>
        <fullName evidence="3 7">Dihydrofolate reductase</fullName>
        <ecNumber evidence="3 7">1.5.1.3</ecNumber>
    </recommendedName>
</protein>
<dbReference type="GO" id="GO:0004146">
    <property type="term" value="F:dihydrofolate reductase activity"/>
    <property type="evidence" value="ECO:0007669"/>
    <property type="project" value="UniProtKB-EC"/>
</dbReference>
<dbReference type="Gene3D" id="3.40.430.10">
    <property type="entry name" value="Dihydrofolate Reductase, subunit A"/>
    <property type="match status" value="1"/>
</dbReference>
<proteinExistence type="inferred from homology"/>
<keyword evidence="11" id="KW-1185">Reference proteome</keyword>
<dbReference type="PRINTS" id="PR00070">
    <property type="entry name" value="DHFR"/>
</dbReference>
<dbReference type="RefSeq" id="WP_199705469.1">
    <property type="nucleotide sequence ID" value="NZ_JAEMNV010000005.1"/>
</dbReference>
<dbReference type="GO" id="GO:0005829">
    <property type="term" value="C:cytosol"/>
    <property type="evidence" value="ECO:0007669"/>
    <property type="project" value="TreeGrafter"/>
</dbReference>
<comment type="pathway">
    <text evidence="1 7">Cofactor biosynthesis; tetrahydrofolate biosynthesis; 5,6,7,8-tetrahydrofolate from 7,8-dihydrofolate: step 1/1.</text>
</comment>
<evidence type="ECO:0000256" key="7">
    <source>
        <dbReference type="PIRNR" id="PIRNR000194"/>
    </source>
</evidence>
<dbReference type="EC" id="1.5.1.3" evidence="3 7"/>
<evidence type="ECO:0000256" key="1">
    <source>
        <dbReference type="ARBA" id="ARBA00004903"/>
    </source>
</evidence>
<dbReference type="InterPro" id="IPR024072">
    <property type="entry name" value="DHFR-like_dom_sf"/>
</dbReference>
<dbReference type="CDD" id="cd00209">
    <property type="entry name" value="DHFR"/>
    <property type="match status" value="1"/>
</dbReference>
<feature type="domain" description="DHFR" evidence="9">
    <location>
        <begin position="6"/>
        <end position="164"/>
    </location>
</feature>
<dbReference type="PROSITE" id="PS51330">
    <property type="entry name" value="DHFR_2"/>
    <property type="match status" value="1"/>
</dbReference>
<evidence type="ECO:0000256" key="8">
    <source>
        <dbReference type="RuleBase" id="RU004474"/>
    </source>
</evidence>
<evidence type="ECO:0000313" key="11">
    <source>
        <dbReference type="Proteomes" id="UP000655868"/>
    </source>
</evidence>
<evidence type="ECO:0000256" key="2">
    <source>
        <dbReference type="ARBA" id="ARBA00009539"/>
    </source>
</evidence>
<dbReference type="AlphaFoldDB" id="A0A934U4J3"/>
<evidence type="ECO:0000313" key="10">
    <source>
        <dbReference type="EMBL" id="MBJ8340590.1"/>
    </source>
</evidence>
<dbReference type="InterPro" id="IPR017925">
    <property type="entry name" value="DHFR_CS"/>
</dbReference>
<dbReference type="GO" id="GO:0006730">
    <property type="term" value="P:one-carbon metabolic process"/>
    <property type="evidence" value="ECO:0007669"/>
    <property type="project" value="UniProtKB-KW"/>
</dbReference>
<dbReference type="EMBL" id="JAEMNV010000005">
    <property type="protein sequence ID" value="MBJ8340590.1"/>
    <property type="molecule type" value="Genomic_DNA"/>
</dbReference>
<dbReference type="Proteomes" id="UP000655868">
    <property type="component" value="Unassembled WGS sequence"/>
</dbReference>
<gene>
    <name evidence="10" type="ORF">JGU71_16995</name>
</gene>
<evidence type="ECO:0000259" key="9">
    <source>
        <dbReference type="PROSITE" id="PS51330"/>
    </source>
</evidence>
<reference evidence="10" key="1">
    <citation type="submission" date="2020-12" db="EMBL/GenBank/DDBJ databases">
        <title>Antrihabitans popcorni sp. nov. and Antrihabitans auranticaus sp. nov., isolated from a larva cave.</title>
        <authorList>
            <person name="Lee S.D."/>
            <person name="Kim I.S."/>
        </authorList>
    </citation>
    <scope>NUCLEOTIDE SEQUENCE</scope>
    <source>
        <strain evidence="10">YC3-6</strain>
    </source>
</reference>
<dbReference type="PROSITE" id="PS00075">
    <property type="entry name" value="DHFR_1"/>
    <property type="match status" value="1"/>
</dbReference>
<dbReference type="PANTHER" id="PTHR48069:SF3">
    <property type="entry name" value="DIHYDROFOLATE REDUCTASE"/>
    <property type="match status" value="1"/>
</dbReference>
<dbReference type="GO" id="GO:0046655">
    <property type="term" value="P:folic acid metabolic process"/>
    <property type="evidence" value="ECO:0007669"/>
    <property type="project" value="TreeGrafter"/>
</dbReference>
<accession>A0A934U4J3</accession>
<evidence type="ECO:0000256" key="3">
    <source>
        <dbReference type="ARBA" id="ARBA00012856"/>
    </source>
</evidence>
<dbReference type="InterPro" id="IPR012259">
    <property type="entry name" value="DHFR"/>
</dbReference>
<dbReference type="InterPro" id="IPR001796">
    <property type="entry name" value="DHFR_dom"/>
</dbReference>
<sequence>MPSETEIGLIWAQTTAGVIGREGGIPWRIPEDTAHFVTATMGSTVVMGRKTWDSLPPRFRPLAGRRNIVVTRQPDWTADGAIRASSLQDAMLTSVGDQVWIVGGGELYSAAMPLADRLLVTEIDADIDGDAFAPVIDDRWAAADTPWLTSEPSGLRYRFLEYLPVR</sequence>
<comment type="catalytic activity">
    <reaction evidence="7">
        <text>(6S)-5,6,7,8-tetrahydrofolate + NADP(+) = 7,8-dihydrofolate + NADPH + H(+)</text>
        <dbReference type="Rhea" id="RHEA:15009"/>
        <dbReference type="ChEBI" id="CHEBI:15378"/>
        <dbReference type="ChEBI" id="CHEBI:57451"/>
        <dbReference type="ChEBI" id="CHEBI:57453"/>
        <dbReference type="ChEBI" id="CHEBI:57783"/>
        <dbReference type="ChEBI" id="CHEBI:58349"/>
        <dbReference type="EC" id="1.5.1.3"/>
    </reaction>
</comment>